<dbReference type="InterPro" id="IPR055327">
    <property type="entry name" value="TRAF1A/B"/>
</dbReference>
<feature type="region of interest" description="Disordered" evidence="1">
    <location>
        <begin position="297"/>
        <end position="322"/>
    </location>
</feature>
<feature type="region of interest" description="Disordered" evidence="1">
    <location>
        <begin position="806"/>
        <end position="831"/>
    </location>
</feature>
<feature type="region of interest" description="Disordered" evidence="1">
    <location>
        <begin position="872"/>
        <end position="891"/>
    </location>
</feature>
<evidence type="ECO:0000313" key="3">
    <source>
        <dbReference type="Proteomes" id="UP000087766"/>
    </source>
</evidence>
<accession>A0A3Q0FEH8</accession>
<dbReference type="Gene3D" id="2.60.210.10">
    <property type="entry name" value="Apoptosis, Tumor Necrosis Factor Receptor Associated Protein 2, Chain A"/>
    <property type="match status" value="1"/>
</dbReference>
<evidence type="ECO:0000256" key="1">
    <source>
        <dbReference type="SAM" id="MobiDB-lite"/>
    </source>
</evidence>
<feature type="region of interest" description="Disordered" evidence="1">
    <location>
        <begin position="372"/>
        <end position="599"/>
    </location>
</feature>
<feature type="compositionally biased region" description="Polar residues" evidence="1">
    <location>
        <begin position="16"/>
        <end position="25"/>
    </location>
</feature>
<dbReference type="InterPro" id="IPR008974">
    <property type="entry name" value="TRAF-like"/>
</dbReference>
<dbReference type="PANTHER" id="PTHR47477:SF14">
    <property type="entry name" value="MEPRIN AND TRAF (MATH)-LIKE DOMAIN PROTEIN"/>
    <property type="match status" value="1"/>
</dbReference>
<dbReference type="Proteomes" id="UP000087766">
    <property type="component" value="Chromosome 8"/>
</dbReference>
<dbReference type="AlphaFoldDB" id="A0A3Q0FEH8"/>
<feature type="region of interest" description="Disordered" evidence="1">
    <location>
        <begin position="1"/>
        <end position="57"/>
    </location>
</feature>
<feature type="compositionally biased region" description="Low complexity" evidence="1">
    <location>
        <begin position="514"/>
        <end position="531"/>
    </location>
</feature>
<feature type="compositionally biased region" description="Basic and acidic residues" evidence="1">
    <location>
        <begin position="378"/>
        <end position="390"/>
    </location>
</feature>
<feature type="compositionally biased region" description="Basic residues" evidence="1">
    <location>
        <begin position="391"/>
        <end position="408"/>
    </location>
</feature>
<dbReference type="CDD" id="cd00121">
    <property type="entry name" value="MATH"/>
    <property type="match status" value="1"/>
</dbReference>
<feature type="compositionally biased region" description="Basic and acidic residues" evidence="1">
    <location>
        <begin position="422"/>
        <end position="434"/>
    </location>
</feature>
<organism evidence="3 4">
    <name type="scientific">Vigna radiata var. radiata</name>
    <name type="common">Mung bean</name>
    <name type="synonym">Phaseolus aureus</name>
    <dbReference type="NCBI Taxonomy" id="3916"/>
    <lineage>
        <taxon>Eukaryota</taxon>
        <taxon>Viridiplantae</taxon>
        <taxon>Streptophyta</taxon>
        <taxon>Embryophyta</taxon>
        <taxon>Tracheophyta</taxon>
        <taxon>Spermatophyta</taxon>
        <taxon>Magnoliopsida</taxon>
        <taxon>eudicotyledons</taxon>
        <taxon>Gunneridae</taxon>
        <taxon>Pentapetalae</taxon>
        <taxon>rosids</taxon>
        <taxon>fabids</taxon>
        <taxon>Fabales</taxon>
        <taxon>Fabaceae</taxon>
        <taxon>Papilionoideae</taxon>
        <taxon>50 kb inversion clade</taxon>
        <taxon>NPAAA clade</taxon>
        <taxon>indigoferoid/millettioid clade</taxon>
        <taxon>Phaseoleae</taxon>
        <taxon>Vigna</taxon>
    </lineage>
</organism>
<evidence type="ECO:0000259" key="2">
    <source>
        <dbReference type="PROSITE" id="PS50144"/>
    </source>
</evidence>
<dbReference type="Pfam" id="PF22486">
    <property type="entry name" value="MATH_2"/>
    <property type="match status" value="1"/>
</dbReference>
<proteinExistence type="predicted"/>
<dbReference type="GeneID" id="106772026"/>
<feature type="compositionally biased region" description="Basic and acidic residues" evidence="1">
    <location>
        <begin position="485"/>
        <end position="495"/>
    </location>
</feature>
<evidence type="ECO:0000313" key="4">
    <source>
        <dbReference type="RefSeq" id="XP_022641039.1"/>
    </source>
</evidence>
<reference evidence="4" key="2">
    <citation type="submission" date="2025-08" db="UniProtKB">
        <authorList>
            <consortium name="RefSeq"/>
        </authorList>
    </citation>
    <scope>IDENTIFICATION</scope>
    <source>
        <tissue evidence="4">Leaf</tissue>
    </source>
</reference>
<protein>
    <submittedName>
        <fullName evidence="4">MATH domain-containing protein At5g43560 isoform X2</fullName>
    </submittedName>
</protein>
<dbReference type="SUPFAM" id="SSF49599">
    <property type="entry name" value="TRAF domain-like"/>
    <property type="match status" value="1"/>
</dbReference>
<reference evidence="3" key="1">
    <citation type="journal article" date="2014" name="Nat. Commun.">
        <title>Genome sequence of mungbean and insights into evolution within Vigna species.</title>
        <authorList>
            <person name="Kang Y.J."/>
            <person name="Kim S.K."/>
            <person name="Kim M.Y."/>
            <person name="Lestari P."/>
            <person name="Kim K.H."/>
            <person name="Ha B.K."/>
            <person name="Jun T.H."/>
            <person name="Hwang W.J."/>
            <person name="Lee T."/>
            <person name="Lee J."/>
            <person name="Shim S."/>
            <person name="Yoon M.Y."/>
            <person name="Jang Y.E."/>
            <person name="Han K.S."/>
            <person name="Taeprayoon P."/>
            <person name="Yoon N."/>
            <person name="Somta P."/>
            <person name="Tanya P."/>
            <person name="Kim K.S."/>
            <person name="Gwag J.G."/>
            <person name="Moon J.K."/>
            <person name="Lee Y.H."/>
            <person name="Park B.S."/>
            <person name="Bombarely A."/>
            <person name="Doyle J.J."/>
            <person name="Jackson S.A."/>
            <person name="Schafleitner R."/>
            <person name="Srinives P."/>
            <person name="Varshney R.K."/>
            <person name="Lee S.H."/>
        </authorList>
    </citation>
    <scope>NUCLEOTIDE SEQUENCE [LARGE SCALE GENOMIC DNA]</scope>
    <source>
        <strain evidence="3">cv. VC1973A</strain>
    </source>
</reference>
<sequence length="1087" mass="119673">MTGIVSEESGVGKSVEGTSSGQRCQSGEALAEWRSSEQVENGITSTSPPYWDSDDGDDGPKPLELFGRYTWKIEKFSQINKRELRSSPFEVGGYKWYILIYPQGCDVCNHLSLFLCVANHDKLLPGWSHFAQFTIAVVNKDPKKSKYSDTLHRFWKKEHDWGWKKFMELSKVYDGFVDTSDNLIIKAQVQVISFFSFWGEIDQTSKRHMSREKTDVILKVVVKHFFIEKEVTSTLVMDSLHSGLKALEGQTKNQKAKVKLLDAEEIPAPIVHVEKDMFVLVDDVLLLLERAAIEPLPPKDEKCPQNRTKDGDSGEDFNKDSIERDERRLTELGRRTLEIFVLAHIFSNKIEVAYQEAVALKRQEELIREEEAAWQAESDQKAKRGSEREKKSKKKQARQKRSNRKGKDKGREESSTVSVPEKNQDNAADDKNDSNIEEAVAVSETADAVEDVSDVSDSVDGVAETLQPDSEDRDGGPVNWDTDASEVHPPSEDRNNGIGGASTIQNGISEKRSSSVIDDSSSTCSTDSLPSVVMNDPHKGNSFSNYKVQKSPSRGKNRGKTLSDVSSWTNGIDNQPSRSALDAGDCNNESGSGKNGKSESGVVVLSLQDQLKCAEQHVVIKEEEFHSVKKPGIRDLVEAERSIDNDSLRKEKISSVPSSPISPPRNLSSSVQMKLEHKTSRTVYPVHIRKTSLSGSPQTDKDPSSPFTPASPVPAASKSEIQKISSARLTERSEAQVPMMSRPSSAPLVPGPRPTAPSASVVQTAPLLARSVSAAGRLGPDPLPATHRRAPQSYRNVIMGNPMASTAASLTHSSSSSSGVNPSPGYSQPSSLVSSVFLSQSSDRLDKSSGQSGVHFSLIARDVLQNGSQWIESSQRESNRMPLDQPSRLDDAQNHDLYRPAHSRSMGNMSTEFPACASGRHNQGLIVDEFPHLDIINDLLDDEHVIGKSAKSSSAFQSLNNGQQLLNRQSTFPGDLGANDDPGSSTTSCRFERSRSYHHDHRFQGGYNLSGGHYDSVRDYIPAMNSVHCVNGQVDGLIPNQWQVGGSDLLYMGMRNTENGNYAYYPDYSNMTCGVNGYTVFRPSSGP</sequence>
<dbReference type="InterPro" id="IPR002083">
    <property type="entry name" value="MATH/TRAF_dom"/>
</dbReference>
<feature type="compositionally biased region" description="Polar residues" evidence="1">
    <location>
        <begin position="541"/>
        <end position="552"/>
    </location>
</feature>
<feature type="compositionally biased region" description="Low complexity" evidence="1">
    <location>
        <begin position="455"/>
        <end position="464"/>
    </location>
</feature>
<name>A0A3Q0FEH8_VIGRR</name>
<keyword evidence="3" id="KW-1185">Reference proteome</keyword>
<dbReference type="PANTHER" id="PTHR47477">
    <property type="entry name" value="TNF RECEPTOR-ASSOCIATED FACTOR HOMOLOG 1A"/>
    <property type="match status" value="1"/>
</dbReference>
<feature type="compositionally biased region" description="Polar residues" evidence="1">
    <location>
        <begin position="36"/>
        <end position="48"/>
    </location>
</feature>
<dbReference type="PROSITE" id="PS50144">
    <property type="entry name" value="MATH"/>
    <property type="match status" value="1"/>
</dbReference>
<feature type="domain" description="MATH" evidence="2">
    <location>
        <begin position="66"/>
        <end position="189"/>
    </location>
</feature>
<gene>
    <name evidence="4" type="primary">LOC106772026</name>
</gene>
<feature type="compositionally biased region" description="Polar residues" evidence="1">
    <location>
        <begin position="563"/>
        <end position="578"/>
    </location>
</feature>
<feature type="region of interest" description="Disordered" evidence="1">
    <location>
        <begin position="648"/>
        <end position="760"/>
    </location>
</feature>
<dbReference type="SMART" id="SM00061">
    <property type="entry name" value="MATH"/>
    <property type="match status" value="1"/>
</dbReference>
<dbReference type="RefSeq" id="XP_022641039.1">
    <property type="nucleotide sequence ID" value="XM_022785318.1"/>
</dbReference>